<dbReference type="SMART" id="SM00304">
    <property type="entry name" value="HAMP"/>
    <property type="match status" value="2"/>
</dbReference>
<sequence length="703" mass="75127">MLLRTRIMLIVILVVALPMAGMGYAFLLRDQAANEHAQKLQLASYQTIWEQVVGSSMRAAQAATTALLQEPGIAKALRESDRGNLHVLEERIRKATAAGTGLRRLDIFTTGGDLLYSTDISFFTRLVLRNVEWSFFWVDSPTYGARVLDGQLIGIAAAPIVLNGGRIGTSVTTVGLHDQVARVADILDAQLFVVDRAGKRVMGEDGPLWRAIAATPGATSGTGSGMIDVEVGGKRWQVGNVVIADVGGGRSATVLVAHDVTEAAERHELINLALLASMIVGAMVVLGLLSAYLRGALRPLDDGIQALNALSAGDTDHYAELPGSRDEVGQIGRAIDVFRSVAVKAEHAAEERERRRRRQARFIRRQMAMLSDTLDAEAKEAALEDLRQIEAAAEAEQAASERGEGGDELGLIAVALERMTTRVREQQARLTDLVAELREALAAKTKLIALEQELDIARSMQQSVLPSSFPPFGSFELDARMLAAREVGGDFYDVFEIDERRLGVAIADVSGKGIPAAFFMLISRTLLKAVGRVGEAPAPALARLNDLLAADNEQMMFVTMFYGILDRDSGRFDFANAGHNPPLIRRADGSVEWVETASGIALAVMPELVYEEGSLNIAPGDALLLYTDGVTEANDVAGELYAEARLEATVAASGGCPAHELVERVFTSVQDFASGAPQADDLTCLVLHRGAGAAAGPAAPGEG</sequence>
<dbReference type="InterPro" id="IPR052016">
    <property type="entry name" value="Bact_Sigma-Reg"/>
</dbReference>
<feature type="domain" description="HAMP" evidence="4">
    <location>
        <begin position="294"/>
        <end position="347"/>
    </location>
</feature>
<gene>
    <name evidence="6" type="ORF">SAMN05428998_14312</name>
</gene>
<dbReference type="PROSITE" id="PS51746">
    <property type="entry name" value="PPM_2"/>
    <property type="match status" value="1"/>
</dbReference>
<dbReference type="Pfam" id="PF00672">
    <property type="entry name" value="HAMP"/>
    <property type="match status" value="1"/>
</dbReference>
<dbReference type="RefSeq" id="WP_085126626.1">
    <property type="nucleotide sequence ID" value="NZ_FWZX01000043.1"/>
</dbReference>
<dbReference type="Pfam" id="PF07228">
    <property type="entry name" value="SpoIIE"/>
    <property type="match status" value="1"/>
</dbReference>
<feature type="coiled-coil region" evidence="2">
    <location>
        <begin position="376"/>
        <end position="443"/>
    </location>
</feature>
<evidence type="ECO:0000313" key="7">
    <source>
        <dbReference type="Proteomes" id="UP000192917"/>
    </source>
</evidence>
<name>A0A1Y6CP66_9PROT</name>
<evidence type="ECO:0000256" key="1">
    <source>
        <dbReference type="ARBA" id="ARBA00022801"/>
    </source>
</evidence>
<dbReference type="PANTHER" id="PTHR43156">
    <property type="entry name" value="STAGE II SPORULATION PROTEIN E-RELATED"/>
    <property type="match status" value="1"/>
</dbReference>
<dbReference type="SMART" id="SM00331">
    <property type="entry name" value="PP2C_SIG"/>
    <property type="match status" value="1"/>
</dbReference>
<keyword evidence="7" id="KW-1185">Reference proteome</keyword>
<dbReference type="InterPro" id="IPR003660">
    <property type="entry name" value="HAMP_dom"/>
</dbReference>
<dbReference type="PROSITE" id="PS50885">
    <property type="entry name" value="HAMP"/>
    <property type="match status" value="1"/>
</dbReference>
<dbReference type="GO" id="GO:0016791">
    <property type="term" value="F:phosphatase activity"/>
    <property type="evidence" value="ECO:0007669"/>
    <property type="project" value="TreeGrafter"/>
</dbReference>
<reference evidence="6 7" key="1">
    <citation type="submission" date="2017-04" db="EMBL/GenBank/DDBJ databases">
        <authorList>
            <person name="Afonso C.L."/>
            <person name="Miller P.J."/>
            <person name="Scott M.A."/>
            <person name="Spackman E."/>
            <person name="Goraichik I."/>
            <person name="Dimitrov K.M."/>
            <person name="Suarez D.L."/>
            <person name="Swayne D.E."/>
        </authorList>
    </citation>
    <scope>NUCLEOTIDE SEQUENCE [LARGE SCALE GENOMIC DNA]</scope>
    <source>
        <strain evidence="6 7">USBA 355</strain>
    </source>
</reference>
<dbReference type="GO" id="GO:0016020">
    <property type="term" value="C:membrane"/>
    <property type="evidence" value="ECO:0007669"/>
    <property type="project" value="InterPro"/>
</dbReference>
<keyword evidence="3" id="KW-0472">Membrane</keyword>
<dbReference type="Gene3D" id="6.10.340.10">
    <property type="match status" value="1"/>
</dbReference>
<keyword evidence="3" id="KW-1133">Transmembrane helix</keyword>
<dbReference type="PANTHER" id="PTHR43156:SF2">
    <property type="entry name" value="STAGE II SPORULATION PROTEIN E"/>
    <property type="match status" value="1"/>
</dbReference>
<proteinExistence type="predicted"/>
<keyword evidence="3" id="KW-0812">Transmembrane</keyword>
<keyword evidence="1" id="KW-0378">Hydrolase</keyword>
<dbReference type="SUPFAM" id="SSF158472">
    <property type="entry name" value="HAMP domain-like"/>
    <property type="match status" value="1"/>
</dbReference>
<evidence type="ECO:0000256" key="3">
    <source>
        <dbReference type="SAM" id="Phobius"/>
    </source>
</evidence>
<dbReference type="SUPFAM" id="SSF81606">
    <property type="entry name" value="PP2C-like"/>
    <property type="match status" value="1"/>
</dbReference>
<dbReference type="GO" id="GO:0007165">
    <property type="term" value="P:signal transduction"/>
    <property type="evidence" value="ECO:0007669"/>
    <property type="project" value="InterPro"/>
</dbReference>
<dbReference type="EMBL" id="FWZX01000043">
    <property type="protein sequence ID" value="SMF81239.1"/>
    <property type="molecule type" value="Genomic_DNA"/>
</dbReference>
<protein>
    <submittedName>
        <fullName evidence="6">Sigma-B regulation protein RsbU (Phosphoserine phosphatase)</fullName>
    </submittedName>
</protein>
<organism evidence="6 7">
    <name type="scientific">Tistlia consotensis USBA 355</name>
    <dbReference type="NCBI Taxonomy" id="560819"/>
    <lineage>
        <taxon>Bacteria</taxon>
        <taxon>Pseudomonadati</taxon>
        <taxon>Pseudomonadota</taxon>
        <taxon>Alphaproteobacteria</taxon>
        <taxon>Rhodospirillales</taxon>
        <taxon>Rhodovibrionaceae</taxon>
        <taxon>Tistlia</taxon>
    </lineage>
</organism>
<dbReference type="Proteomes" id="UP000192917">
    <property type="component" value="Unassembled WGS sequence"/>
</dbReference>
<dbReference type="Gene3D" id="3.60.40.10">
    <property type="entry name" value="PPM-type phosphatase domain"/>
    <property type="match status" value="1"/>
</dbReference>
<evidence type="ECO:0000259" key="5">
    <source>
        <dbReference type="PROSITE" id="PS51746"/>
    </source>
</evidence>
<evidence type="ECO:0000313" key="6">
    <source>
        <dbReference type="EMBL" id="SMF81239.1"/>
    </source>
</evidence>
<dbReference type="InterPro" id="IPR001932">
    <property type="entry name" value="PPM-type_phosphatase-like_dom"/>
</dbReference>
<feature type="transmembrane region" description="Helical" evidence="3">
    <location>
        <begin position="269"/>
        <end position="293"/>
    </location>
</feature>
<dbReference type="AlphaFoldDB" id="A0A1Y6CP66"/>
<dbReference type="STRING" id="560819.SAMN05428998_14312"/>
<feature type="domain" description="PPM-type phosphatase" evidence="5">
    <location>
        <begin position="471"/>
        <end position="689"/>
    </location>
</feature>
<keyword evidence="2" id="KW-0175">Coiled coil</keyword>
<accession>A0A1Y6CP66</accession>
<dbReference type="InterPro" id="IPR036457">
    <property type="entry name" value="PPM-type-like_dom_sf"/>
</dbReference>
<evidence type="ECO:0000256" key="2">
    <source>
        <dbReference type="SAM" id="Coils"/>
    </source>
</evidence>
<evidence type="ECO:0000259" key="4">
    <source>
        <dbReference type="PROSITE" id="PS50885"/>
    </source>
</evidence>